<evidence type="ECO:0000259" key="3">
    <source>
        <dbReference type="PROSITE" id="PS51186"/>
    </source>
</evidence>
<dbReference type="Proteomes" id="UP001225644">
    <property type="component" value="Unassembled WGS sequence"/>
</dbReference>
<protein>
    <submittedName>
        <fullName evidence="4">GNAT superfamily N-acetyltransferase</fullName>
    </submittedName>
</protein>
<organism evidence="4 5">
    <name type="scientific">Desulfofundulus luciae</name>
    <dbReference type="NCBI Taxonomy" id="74702"/>
    <lineage>
        <taxon>Bacteria</taxon>
        <taxon>Bacillati</taxon>
        <taxon>Bacillota</taxon>
        <taxon>Clostridia</taxon>
        <taxon>Eubacteriales</taxon>
        <taxon>Peptococcaceae</taxon>
        <taxon>Desulfofundulus</taxon>
    </lineage>
</organism>
<sequence length="148" mass="17260">MLIISKAGKEDIEQMCLLLQELFDLEKDFTPDWEKQKKGLELILDNPQYGSLLLLKRDQEVLGMANLLITISTAMGCKVILLEDFIIKKEERRKGLGSYFMEAIKDLARKEGYGRITLLADKDNRPAREFYRSQGFQMSNMDCWRYIL</sequence>
<dbReference type="Gene3D" id="3.40.630.30">
    <property type="match status" value="1"/>
</dbReference>
<proteinExistence type="predicted"/>
<dbReference type="PANTHER" id="PTHR10545:SF29">
    <property type="entry name" value="GH14572P-RELATED"/>
    <property type="match status" value="1"/>
</dbReference>
<dbReference type="CDD" id="cd04301">
    <property type="entry name" value="NAT_SF"/>
    <property type="match status" value="1"/>
</dbReference>
<keyword evidence="2" id="KW-0012">Acyltransferase</keyword>
<dbReference type="PROSITE" id="PS51186">
    <property type="entry name" value="GNAT"/>
    <property type="match status" value="1"/>
</dbReference>
<dbReference type="RefSeq" id="WP_307403013.1">
    <property type="nucleotide sequence ID" value="NZ_JAUSUX010000019.1"/>
</dbReference>
<comment type="caution">
    <text evidence="4">The sequence shown here is derived from an EMBL/GenBank/DDBJ whole genome shotgun (WGS) entry which is preliminary data.</text>
</comment>
<dbReference type="PANTHER" id="PTHR10545">
    <property type="entry name" value="DIAMINE N-ACETYLTRANSFERASE"/>
    <property type="match status" value="1"/>
</dbReference>
<accession>A0ABU0B4A8</accession>
<dbReference type="EMBL" id="JAUSUX010000019">
    <property type="protein sequence ID" value="MDQ0287139.1"/>
    <property type="molecule type" value="Genomic_DNA"/>
</dbReference>
<evidence type="ECO:0000313" key="5">
    <source>
        <dbReference type="Proteomes" id="UP001225644"/>
    </source>
</evidence>
<evidence type="ECO:0000256" key="1">
    <source>
        <dbReference type="ARBA" id="ARBA00022679"/>
    </source>
</evidence>
<gene>
    <name evidence="4" type="ORF">J2Z49_002258</name>
</gene>
<evidence type="ECO:0000256" key="2">
    <source>
        <dbReference type="ARBA" id="ARBA00023315"/>
    </source>
</evidence>
<dbReference type="SUPFAM" id="SSF55729">
    <property type="entry name" value="Acyl-CoA N-acyltransferases (Nat)"/>
    <property type="match status" value="1"/>
</dbReference>
<dbReference type="InterPro" id="IPR051016">
    <property type="entry name" value="Diverse_Substrate_AcTransf"/>
</dbReference>
<keyword evidence="5" id="KW-1185">Reference proteome</keyword>
<name>A0ABU0B4A8_9FIRM</name>
<keyword evidence="1" id="KW-0808">Transferase</keyword>
<evidence type="ECO:0000313" key="4">
    <source>
        <dbReference type="EMBL" id="MDQ0287139.1"/>
    </source>
</evidence>
<dbReference type="InterPro" id="IPR016181">
    <property type="entry name" value="Acyl_CoA_acyltransferase"/>
</dbReference>
<dbReference type="Pfam" id="PF00583">
    <property type="entry name" value="Acetyltransf_1"/>
    <property type="match status" value="1"/>
</dbReference>
<feature type="domain" description="N-acetyltransferase" evidence="3">
    <location>
        <begin position="2"/>
        <end position="148"/>
    </location>
</feature>
<dbReference type="InterPro" id="IPR000182">
    <property type="entry name" value="GNAT_dom"/>
</dbReference>
<reference evidence="4 5" key="1">
    <citation type="submission" date="2023-07" db="EMBL/GenBank/DDBJ databases">
        <title>Genomic Encyclopedia of Type Strains, Phase IV (KMG-IV): sequencing the most valuable type-strain genomes for metagenomic binning, comparative biology and taxonomic classification.</title>
        <authorList>
            <person name="Goeker M."/>
        </authorList>
    </citation>
    <scope>NUCLEOTIDE SEQUENCE [LARGE SCALE GENOMIC DNA]</scope>
    <source>
        <strain evidence="4 5">DSM 12396</strain>
    </source>
</reference>